<dbReference type="InterPro" id="IPR050300">
    <property type="entry name" value="GDXG_lipolytic_enzyme"/>
</dbReference>
<dbReference type="GO" id="GO:0016787">
    <property type="term" value="F:hydrolase activity"/>
    <property type="evidence" value="ECO:0007669"/>
    <property type="project" value="UniProtKB-KW"/>
</dbReference>
<dbReference type="Pfam" id="PF20434">
    <property type="entry name" value="BD-FAE"/>
    <property type="match status" value="1"/>
</dbReference>
<gene>
    <name evidence="3" type="ORF">GCM10009554_77690</name>
</gene>
<dbReference type="PANTHER" id="PTHR48081:SF33">
    <property type="entry name" value="KYNURENINE FORMAMIDASE"/>
    <property type="match status" value="1"/>
</dbReference>
<protein>
    <submittedName>
        <fullName evidence="3">Alpha/beta hydrolase</fullName>
    </submittedName>
</protein>
<dbReference type="InterPro" id="IPR029058">
    <property type="entry name" value="AB_hydrolase_fold"/>
</dbReference>
<evidence type="ECO:0000259" key="2">
    <source>
        <dbReference type="Pfam" id="PF20434"/>
    </source>
</evidence>
<proteinExistence type="predicted"/>
<organism evidence="3 4">
    <name type="scientific">Kribbella koreensis</name>
    <dbReference type="NCBI Taxonomy" id="57909"/>
    <lineage>
        <taxon>Bacteria</taxon>
        <taxon>Bacillati</taxon>
        <taxon>Actinomycetota</taxon>
        <taxon>Actinomycetes</taxon>
        <taxon>Propionibacteriales</taxon>
        <taxon>Kribbellaceae</taxon>
        <taxon>Kribbella</taxon>
    </lineage>
</organism>
<dbReference type="SUPFAM" id="SSF53474">
    <property type="entry name" value="alpha/beta-Hydrolases"/>
    <property type="match status" value="1"/>
</dbReference>
<accession>A0ABN1RPT8</accession>
<comment type="caution">
    <text evidence="3">The sequence shown here is derived from an EMBL/GenBank/DDBJ whole genome shotgun (WGS) entry which is preliminary data.</text>
</comment>
<feature type="domain" description="BD-FAE-like" evidence="2">
    <location>
        <begin position="34"/>
        <end position="200"/>
    </location>
</feature>
<dbReference type="PANTHER" id="PTHR48081">
    <property type="entry name" value="AB HYDROLASE SUPERFAMILY PROTEIN C4A8.06C"/>
    <property type="match status" value="1"/>
</dbReference>
<sequence length="244" mass="26907">MTEDRSVLTREARDPDEELSYGTYPEQMVDVWHAQEQRPVIIFIHGGFWRPEYDRVHARPLGEALAEEGWPVASIDYRREPGNPDATATDVRDALERLEDLMDLRAGFVLAGHSAGGHLALWAAATFNPIRLRGVVALAPVADLLLADQLELDKTAVQDFLGGGVRNDLDPTHLPAPIMPVSIVHGTADARVPIAVSESYATAHPTARLVRVEDTGHYELIDPLSTAWPHVTAEITRYAGWAQE</sequence>
<dbReference type="EMBL" id="BAAAHK010000022">
    <property type="protein sequence ID" value="GAA0961355.1"/>
    <property type="molecule type" value="Genomic_DNA"/>
</dbReference>
<dbReference type="Gene3D" id="3.40.50.1820">
    <property type="entry name" value="alpha/beta hydrolase"/>
    <property type="match status" value="1"/>
</dbReference>
<keyword evidence="1 3" id="KW-0378">Hydrolase</keyword>
<reference evidence="3 4" key="1">
    <citation type="journal article" date="2019" name="Int. J. Syst. Evol. Microbiol.">
        <title>The Global Catalogue of Microorganisms (GCM) 10K type strain sequencing project: providing services to taxonomists for standard genome sequencing and annotation.</title>
        <authorList>
            <consortium name="The Broad Institute Genomics Platform"/>
            <consortium name="The Broad Institute Genome Sequencing Center for Infectious Disease"/>
            <person name="Wu L."/>
            <person name="Ma J."/>
        </authorList>
    </citation>
    <scope>NUCLEOTIDE SEQUENCE [LARGE SCALE GENOMIC DNA]</scope>
    <source>
        <strain evidence="3 4">JCM 10977</strain>
    </source>
</reference>
<evidence type="ECO:0000256" key="1">
    <source>
        <dbReference type="ARBA" id="ARBA00022801"/>
    </source>
</evidence>
<keyword evidence="4" id="KW-1185">Reference proteome</keyword>
<evidence type="ECO:0000313" key="4">
    <source>
        <dbReference type="Proteomes" id="UP001500542"/>
    </source>
</evidence>
<dbReference type="Proteomes" id="UP001500542">
    <property type="component" value="Unassembled WGS sequence"/>
</dbReference>
<dbReference type="RefSeq" id="WP_343982710.1">
    <property type="nucleotide sequence ID" value="NZ_BAAAHK010000022.1"/>
</dbReference>
<name>A0ABN1RPT8_9ACTN</name>
<evidence type="ECO:0000313" key="3">
    <source>
        <dbReference type="EMBL" id="GAA0961355.1"/>
    </source>
</evidence>
<dbReference type="InterPro" id="IPR049492">
    <property type="entry name" value="BD-FAE-like_dom"/>
</dbReference>